<dbReference type="Pfam" id="PF13672">
    <property type="entry name" value="PP2C_2"/>
    <property type="match status" value="1"/>
</dbReference>
<evidence type="ECO:0000259" key="1">
    <source>
        <dbReference type="PROSITE" id="PS51746"/>
    </source>
</evidence>
<dbReference type="EMBL" id="BLZR01000001">
    <property type="protein sequence ID" value="GFP74228.1"/>
    <property type="molecule type" value="Genomic_DNA"/>
</dbReference>
<dbReference type="RefSeq" id="WP_183275794.1">
    <property type="nucleotide sequence ID" value="NZ_BLZR01000001.1"/>
</dbReference>
<sequence length="253" mass="28060">MQFVATADTDIGISKDTNQDSVLIKHAATSSGEILLAIVCDGMGGLAKGELASATVIRSFSEWFDSEMPSELRSLDMKVIGGKWELMLKELNAKILEYGKSVGINLGTTFTGILFADNQYVICHVGDTRVYHIGTGLRQLTEDHTLVAREISRGTMTLEQAKTDRRRNMLLQCVGASRVVTPQIIYGTTEKGVYMICSDGFRHEITEKEIFESLKPVNLINKQAMHGNAKYLIDLIKSRQERDNISVVLVKTE</sequence>
<dbReference type="SUPFAM" id="SSF81606">
    <property type="entry name" value="PP2C-like"/>
    <property type="match status" value="1"/>
</dbReference>
<feature type="domain" description="PPM-type phosphatase" evidence="1">
    <location>
        <begin position="4"/>
        <end position="252"/>
    </location>
</feature>
<protein>
    <submittedName>
        <fullName evidence="2">Serine/threonine phosphatase stp</fullName>
    </submittedName>
</protein>
<keyword evidence="3" id="KW-1185">Reference proteome</keyword>
<dbReference type="InterPro" id="IPR001932">
    <property type="entry name" value="PPM-type_phosphatase-like_dom"/>
</dbReference>
<dbReference type="CDD" id="cd00143">
    <property type="entry name" value="PP2Cc"/>
    <property type="match status" value="1"/>
</dbReference>
<dbReference type="InterPro" id="IPR036457">
    <property type="entry name" value="PPM-type-like_dom_sf"/>
</dbReference>
<evidence type="ECO:0000313" key="2">
    <source>
        <dbReference type="EMBL" id="GFP74228.1"/>
    </source>
</evidence>
<dbReference type="SMART" id="SM00331">
    <property type="entry name" value="PP2C_SIG"/>
    <property type="match status" value="1"/>
</dbReference>
<organism evidence="2 3">
    <name type="scientific">Clostridium fungisolvens</name>
    <dbReference type="NCBI Taxonomy" id="1604897"/>
    <lineage>
        <taxon>Bacteria</taxon>
        <taxon>Bacillati</taxon>
        <taxon>Bacillota</taxon>
        <taxon>Clostridia</taxon>
        <taxon>Eubacteriales</taxon>
        <taxon>Clostridiaceae</taxon>
        <taxon>Clostridium</taxon>
    </lineage>
</organism>
<dbReference type="Gene3D" id="3.60.40.10">
    <property type="entry name" value="PPM-type phosphatase domain"/>
    <property type="match status" value="1"/>
</dbReference>
<dbReference type="AlphaFoldDB" id="A0A6V8SGF8"/>
<proteinExistence type="predicted"/>
<reference evidence="2 3" key="1">
    <citation type="submission" date="2020-07" db="EMBL/GenBank/DDBJ databases">
        <title>A new beta-1,3-glucan-decomposing anaerobic bacterium isolated from anoxic soil subjected to biological soil disinfestation.</title>
        <authorList>
            <person name="Ueki A."/>
            <person name="Tonouchi A."/>
        </authorList>
    </citation>
    <scope>NUCLEOTIDE SEQUENCE [LARGE SCALE GENOMIC DNA]</scope>
    <source>
        <strain evidence="2 3">TW1</strain>
    </source>
</reference>
<dbReference type="PROSITE" id="PS51746">
    <property type="entry name" value="PPM_2"/>
    <property type="match status" value="1"/>
</dbReference>
<name>A0A6V8SGF8_9CLOT</name>
<comment type="caution">
    <text evidence="2">The sequence shown here is derived from an EMBL/GenBank/DDBJ whole genome shotgun (WGS) entry which is preliminary data.</text>
</comment>
<dbReference type="Proteomes" id="UP000580568">
    <property type="component" value="Unassembled WGS sequence"/>
</dbReference>
<evidence type="ECO:0000313" key="3">
    <source>
        <dbReference type="Proteomes" id="UP000580568"/>
    </source>
</evidence>
<accession>A0A6V8SGF8</accession>
<dbReference type="SMART" id="SM00332">
    <property type="entry name" value="PP2Cc"/>
    <property type="match status" value="1"/>
</dbReference>
<gene>
    <name evidence="2" type="ORF">bsdtw1_00273</name>
</gene>